<comment type="caution">
    <text evidence="1">The sequence shown here is derived from an EMBL/GenBank/DDBJ whole genome shotgun (WGS) entry which is preliminary data.</text>
</comment>
<name>A0ABM9BMF4_9BACL</name>
<organism evidence="1 2">
    <name type="scientific">Paenibacillus pseudetheri</name>
    <dbReference type="NCBI Taxonomy" id="2897682"/>
    <lineage>
        <taxon>Bacteria</taxon>
        <taxon>Bacillati</taxon>
        <taxon>Bacillota</taxon>
        <taxon>Bacilli</taxon>
        <taxon>Bacillales</taxon>
        <taxon>Paenibacillaceae</taxon>
        <taxon>Paenibacillus</taxon>
    </lineage>
</organism>
<dbReference type="EMBL" id="CAKMAB010000069">
    <property type="protein sequence ID" value="CAH1059775.1"/>
    <property type="molecule type" value="Genomic_DNA"/>
</dbReference>
<dbReference type="Proteomes" id="UP000838749">
    <property type="component" value="Unassembled WGS sequence"/>
</dbReference>
<evidence type="ECO:0000313" key="1">
    <source>
        <dbReference type="EMBL" id="CAH1059775.1"/>
    </source>
</evidence>
<sequence length="653" mass="75925">MSYSFEMFDLFNNVALERGLERNFISKILKDIKPSEIISKGKVAFGLKVTGLKFPLEFHVDNKGNIFELKGINTRYKTTSIIIIGILLGCDWETQTKFLNNYKLESQIEEVKAILFNKDINIIFYIENDDGRLTFQKEDGYIEIFSKNKTEFKKKFDNFELDINDYQKFASKFFKVQFISKGRDFVTQVHHEVLESIKESFDYIIKNSREILSETMTNRPRKIYSKSLKEYENDLTLLSSLSKILNDFYEKYPNVADLNLYESSNMYKVNEEKIEFLKGKFQMILDKVERYKIEIEGLLGGELIDDEQLVKSPHYWNDPVRSLDKIIESVDDLDGSDIIPLYIELNNDSIHNVNNIAELKILLDALNIKQKKAALYFEFKESYEKYFELKRQIRFEDENLKNINSEIVNLLAINQKYKDTPKAEYDSEVLVSKIKSIKILIEKVGLDIKYEVSELLNIIEKKIKENIYIISEIKNASSKSEYIPYEILNSILFDLNSVRSLLVLKSGNEIDFDSQIKETAKESYLFSKVVNLFNELMRERCKYYYKVIEDSVESVELSSYEFETRMLTTLDGDKISARYGLSGGIDSAMTVRSLASSDNSSMYGTVLLVDEWGDVSDKLAKEVYKTLSSISKFSFGVFVEVSEDEQAKLECIE</sequence>
<evidence type="ECO:0000313" key="2">
    <source>
        <dbReference type="Proteomes" id="UP000838749"/>
    </source>
</evidence>
<accession>A0ABM9BMF4</accession>
<reference evidence="1" key="1">
    <citation type="submission" date="2021-12" db="EMBL/GenBank/DDBJ databases">
        <authorList>
            <person name="Criscuolo A."/>
        </authorList>
    </citation>
    <scope>NUCLEOTIDE SEQUENCE</scope>
    <source>
        <strain evidence="1">CIP111894</strain>
    </source>
</reference>
<gene>
    <name evidence="1" type="ORF">PAECIP111894_05987</name>
</gene>
<proteinExistence type="predicted"/>
<dbReference type="RefSeq" id="WP_234541842.1">
    <property type="nucleotide sequence ID" value="NZ_CAKMAB010000069.1"/>
</dbReference>
<keyword evidence="2" id="KW-1185">Reference proteome</keyword>
<protein>
    <submittedName>
        <fullName evidence="1">Uncharacterized protein</fullName>
    </submittedName>
</protein>